<keyword evidence="6" id="KW-0067">ATP-binding</keyword>
<feature type="transmembrane region" description="Helical" evidence="11">
    <location>
        <begin position="12"/>
        <end position="34"/>
    </location>
</feature>
<keyword evidence="10 11" id="KW-0472">Membrane</keyword>
<comment type="caution">
    <text evidence="12">The sequence shown here is derived from an EMBL/GenBank/DDBJ whole genome shotgun (WGS) entry which is preliminary data.</text>
</comment>
<dbReference type="RefSeq" id="WP_168722516.1">
    <property type="nucleotide sequence ID" value="NZ_JAAXPN010000009.1"/>
</dbReference>
<dbReference type="Proteomes" id="UP000549765">
    <property type="component" value="Unassembled WGS sequence"/>
</dbReference>
<evidence type="ECO:0000256" key="8">
    <source>
        <dbReference type="ARBA" id="ARBA00022989"/>
    </source>
</evidence>
<dbReference type="Pfam" id="PF02669">
    <property type="entry name" value="KdpC"/>
    <property type="match status" value="1"/>
</dbReference>
<evidence type="ECO:0000256" key="5">
    <source>
        <dbReference type="ARBA" id="ARBA00022741"/>
    </source>
</evidence>
<keyword evidence="1" id="KW-0813">Transport</keyword>
<dbReference type="GO" id="GO:0005524">
    <property type="term" value="F:ATP binding"/>
    <property type="evidence" value="ECO:0007669"/>
    <property type="project" value="UniProtKB-KW"/>
</dbReference>
<evidence type="ECO:0000256" key="10">
    <source>
        <dbReference type="ARBA" id="ARBA00023136"/>
    </source>
</evidence>
<keyword evidence="13" id="KW-1185">Reference proteome</keyword>
<evidence type="ECO:0000256" key="2">
    <source>
        <dbReference type="ARBA" id="ARBA00022475"/>
    </source>
</evidence>
<evidence type="ECO:0000256" key="4">
    <source>
        <dbReference type="ARBA" id="ARBA00022692"/>
    </source>
</evidence>
<keyword evidence="4 11" id="KW-0812">Transmembrane</keyword>
<dbReference type="PANTHER" id="PTHR30042:SF2">
    <property type="entry name" value="POTASSIUM-TRANSPORTING ATPASE KDPC SUBUNIT"/>
    <property type="match status" value="1"/>
</dbReference>
<evidence type="ECO:0000256" key="1">
    <source>
        <dbReference type="ARBA" id="ARBA00022448"/>
    </source>
</evidence>
<sequence length="178" mass="18996">MKVLLKQATIIIGLLMISTILYTGVTTAVAQIFFHKSANGSLIYQQKKVVGSELIATDTLNPKLFIGRVPLASNLAQNSSAQKLAISKRVAQIHALDPYNSQLIPVDLVTGSASGSDPYISLAAANYQINRIARENKITPKQVQLIVNSATTSALNNLLGTTAVNIVKANLALQSINK</sequence>
<evidence type="ECO:0000313" key="13">
    <source>
        <dbReference type="Proteomes" id="UP000549765"/>
    </source>
</evidence>
<accession>A0A7X6N2S0</accession>
<evidence type="ECO:0000313" key="12">
    <source>
        <dbReference type="EMBL" id="NKZ24721.1"/>
    </source>
</evidence>
<name>A0A7X6N2S0_9LACO</name>
<evidence type="ECO:0000256" key="11">
    <source>
        <dbReference type="SAM" id="Phobius"/>
    </source>
</evidence>
<evidence type="ECO:0000256" key="6">
    <source>
        <dbReference type="ARBA" id="ARBA00022840"/>
    </source>
</evidence>
<keyword evidence="9" id="KW-0406">Ion transport</keyword>
<dbReference type="InterPro" id="IPR003820">
    <property type="entry name" value="KdpC"/>
</dbReference>
<dbReference type="PIRSF" id="PIRSF001296">
    <property type="entry name" value="K_ATPase_KdpC"/>
    <property type="match status" value="1"/>
</dbReference>
<proteinExistence type="predicted"/>
<keyword evidence="5" id="KW-0547">Nucleotide-binding</keyword>
<keyword evidence="2" id="KW-1003">Cell membrane</keyword>
<evidence type="ECO:0000256" key="3">
    <source>
        <dbReference type="ARBA" id="ARBA00022538"/>
    </source>
</evidence>
<protein>
    <submittedName>
        <fullName evidence="12">Potassium-transporting ATPase subunit C</fullName>
    </submittedName>
</protein>
<dbReference type="AlphaFoldDB" id="A0A7X6N2S0"/>
<gene>
    <name evidence="12" type="ORF">HF964_07935</name>
</gene>
<reference evidence="12 13" key="1">
    <citation type="submission" date="2020-04" db="EMBL/GenBank/DDBJ databases">
        <title>MicrobeNet Type strains.</title>
        <authorList>
            <person name="Nicholson A.C."/>
        </authorList>
    </citation>
    <scope>NUCLEOTIDE SEQUENCE [LARGE SCALE GENOMIC DNA]</scope>
    <source>
        <strain evidence="12 13">CCUG 61472</strain>
    </source>
</reference>
<organism evidence="12 13">
    <name type="scientific">Periweissella fabalis</name>
    <dbReference type="NCBI Taxonomy" id="1070421"/>
    <lineage>
        <taxon>Bacteria</taxon>
        <taxon>Bacillati</taxon>
        <taxon>Bacillota</taxon>
        <taxon>Bacilli</taxon>
        <taxon>Lactobacillales</taxon>
        <taxon>Lactobacillaceae</taxon>
        <taxon>Periweissella</taxon>
    </lineage>
</organism>
<evidence type="ECO:0000256" key="9">
    <source>
        <dbReference type="ARBA" id="ARBA00023065"/>
    </source>
</evidence>
<dbReference type="GO" id="GO:0016020">
    <property type="term" value="C:membrane"/>
    <property type="evidence" value="ECO:0007669"/>
    <property type="project" value="InterPro"/>
</dbReference>
<keyword evidence="3" id="KW-0633">Potassium transport</keyword>
<keyword evidence="7" id="KW-0630">Potassium</keyword>
<evidence type="ECO:0000256" key="7">
    <source>
        <dbReference type="ARBA" id="ARBA00022958"/>
    </source>
</evidence>
<keyword evidence="8 11" id="KW-1133">Transmembrane helix</keyword>
<dbReference type="PANTHER" id="PTHR30042">
    <property type="entry name" value="POTASSIUM-TRANSPORTING ATPASE C CHAIN"/>
    <property type="match status" value="1"/>
</dbReference>
<dbReference type="GO" id="GO:0008556">
    <property type="term" value="F:P-type potassium transmembrane transporter activity"/>
    <property type="evidence" value="ECO:0007669"/>
    <property type="project" value="InterPro"/>
</dbReference>
<dbReference type="EMBL" id="JAAXPN010000009">
    <property type="protein sequence ID" value="NKZ24721.1"/>
    <property type="molecule type" value="Genomic_DNA"/>
</dbReference>